<evidence type="ECO:0000313" key="3">
    <source>
        <dbReference type="Proteomes" id="UP000018454"/>
    </source>
</evidence>
<feature type="domain" description="CobQ/CobB/MinD/ParA nucleotide binding" evidence="1">
    <location>
        <begin position="13"/>
        <end position="145"/>
    </location>
</feature>
<dbReference type="Gene3D" id="3.40.50.300">
    <property type="entry name" value="P-loop containing nucleotide triphosphate hydrolases"/>
    <property type="match status" value="1"/>
</dbReference>
<reference evidence="2 3" key="1">
    <citation type="journal article" date="2011" name="Science">
        <title>Drosophila microbiome modulates host developmental and metabolic homeostasis via insulin signaling.</title>
        <authorList>
            <person name="Shin S.C."/>
            <person name="Kim S.H."/>
            <person name="You H."/>
            <person name="Kim B."/>
            <person name="Kim A.C."/>
            <person name="Lee K.A."/>
            <person name="Yoon J.H."/>
            <person name="Ryu J.H."/>
            <person name="Lee W.J."/>
        </authorList>
    </citation>
    <scope>NUCLEOTIDE SEQUENCE [LARGE SCALE GENOMIC DNA]</scope>
    <source>
        <strain evidence="2 3">DM001</strain>
    </source>
</reference>
<dbReference type="InterPro" id="IPR027417">
    <property type="entry name" value="P-loop_NTPase"/>
</dbReference>
<evidence type="ECO:0000259" key="1">
    <source>
        <dbReference type="Pfam" id="PF01656"/>
    </source>
</evidence>
<evidence type="ECO:0000313" key="2">
    <source>
        <dbReference type="EMBL" id="EGE48258.1"/>
    </source>
</evidence>
<dbReference type="AlphaFoldDB" id="F1YSC5"/>
<organism evidence="2 3">
    <name type="scientific">Acetobacter pomorum DM001</name>
    <dbReference type="NCBI Taxonomy" id="945681"/>
    <lineage>
        <taxon>Bacteria</taxon>
        <taxon>Pseudomonadati</taxon>
        <taxon>Pseudomonadota</taxon>
        <taxon>Alphaproteobacteria</taxon>
        <taxon>Acetobacterales</taxon>
        <taxon>Acetobacteraceae</taxon>
        <taxon>Acetobacter</taxon>
    </lineage>
</organism>
<name>F1YSC5_9PROT</name>
<dbReference type="SUPFAM" id="SSF52540">
    <property type="entry name" value="P-loop containing nucleoside triphosphate hydrolases"/>
    <property type="match status" value="1"/>
</dbReference>
<dbReference type="Pfam" id="PF01656">
    <property type="entry name" value="CbiA"/>
    <property type="match status" value="1"/>
</dbReference>
<dbReference type="EMBL" id="AEUP01000021">
    <property type="protein sequence ID" value="EGE48258.1"/>
    <property type="molecule type" value="Genomic_DNA"/>
</dbReference>
<sequence length="231" mass="26349">MKRMSLMENIYLVGGGKGGVGKSMVSMSLIDLLMSEGKDVLLVETDTSNPDVLKCYGGVTTAVALNLDHVDGWMDLITQCDNRRNHVVVINSAARNDHAVQTYGDRLQQALPLLKRKLITLWVINRQRDCVELLRNFLEQIPESKTNVLMNSYFGNKEKFETYNNSQTKKYIEKLGGKSLVFPEVADRVADQLYIMRMTIEKASEDLPIGNRIELMRWRAEVKKMFEEVVE</sequence>
<accession>F1YSC5</accession>
<protein>
    <submittedName>
        <fullName evidence="2">Protein MobD</fullName>
    </submittedName>
</protein>
<comment type="caution">
    <text evidence="2">The sequence shown here is derived from an EMBL/GenBank/DDBJ whole genome shotgun (WGS) entry which is preliminary data.</text>
</comment>
<gene>
    <name evidence="2" type="primary">mobD</name>
    <name evidence="2" type="ORF">APO_0816</name>
</gene>
<dbReference type="Proteomes" id="UP000018454">
    <property type="component" value="Unassembled WGS sequence"/>
</dbReference>
<dbReference type="InterPro" id="IPR002586">
    <property type="entry name" value="CobQ/CobB/MinD/ParA_Nub-bd_dom"/>
</dbReference>
<proteinExistence type="predicted"/>